<accession>A0A1Y2BFL2</accession>
<evidence type="ECO:0000313" key="3">
    <source>
        <dbReference type="EMBL" id="ORY33350.1"/>
    </source>
</evidence>
<keyword evidence="2" id="KW-0732">Signal</keyword>
<feature type="chain" id="PRO_5012372667" evidence="2">
    <location>
        <begin position="26"/>
        <end position="1700"/>
    </location>
</feature>
<proteinExistence type="predicted"/>
<keyword evidence="4" id="KW-1185">Reference proteome</keyword>
<sequence>MILKKIKRSLFLLCLSHAYIKFVNAQTSELQSCTPDTNNPSTTPALGYCIDGTIIKKVTTVGTAGSAAFGKGGLPSGNVLFDTSTFTLISSGNDSVTGYGYSCGASGCTQIKADTSATSATTYYNSQAKTLSCAYFLCDSTSCGKCQPGEPNQSYFDNFTKKVINCSSSKCTLSTVTGYYIDYGIKDNSSHYTNLITCSDNKCNSVDISTHTITEFYLNAGLNKSSYPIIYFDTSKYLSAIASSDTSKVFVDTATKSGENYKNIIVCSSTTKCSSVTYESGIFLNGDPAAGTTQDINNSIIEDHLIECSSTGCSVKIVADETGDNSDNLYYVDGLSSKLIQCVGPASPSTNPSTNTSGGGRKRSNATATITCSIYTGTTAGKYYLDYASPSSSSKCIDATTSVNGAFGPTDATGFCSLNIISCDKSQLCTSKIISTNSQYIDGDKDTNLLMCASFEDDFFCTSVQASSLTYYYINTGNTSKYPLLYCGVDTSTKKCIGREASTNGYYLTDSTIPTEYGQNYVGYFISCSSTTKCDLSTDLANKGYYLNAAPNDNSMALIYYDSDDNLMREEPAEGDSYYLDASSLMTNEYANLIYCETSKKCESLDPNDGYYINAAGDDTDELYDRVIKCDKTGCDISDRVQSCVVETGDVVLKPGNYCFQKVIGDEQNDLNFVLSEFTITKDSIEPSNQNITYISSGANYHYVTVTSGNFPGVTGTLTTLFEVKSNSISRVVSNGLYIINPKNERVESVSGSIDISKSYSMYTCSSSSELCTKVSSCKSGTYSFDETNNKGYQCVGSEISPIDTAGYYLDSSYVVNRSLTPGVLKCEENGNCVRYTPKNTYFLNAGMDNTSKALIYCSSSSCKTQEASIGYYRAEFGQSGVIVCTSSTQCKISSLRYNYYLNNGEDKSSKPIIACKKNVNCSTVNGYVGYYLIQENGSLLINCKMASTCEVEEGSVGYYYNSANNYHSNEIETVIKCYTSSYTGNIVCTTEKKNEGYYLSGSGNNILVDCIGSKCKTIEVENGIFRSAASIKTSVKNVISHGRDMTEEMEVLQEEREDTTVVDHEGRYNDKKEMLNKESNVMLKLNEQRLIGRAQNSNEPASTLIICSGSVCNELTAEELTLIPICTYNNEMCYLDNSNNMNNSQNKIITSVSAGDFCTDMNRSTLYFATETIVEYNDVISGVLSTSKTVTKNCIKASAQYNNSYFTVGNTIYKVNDGLIMEIHEKGYYFINISKNILVYGTEIKDYNNSSVLLYKCDGVSCRIMDKPTSDTYYTDVTKRILKYSVEDGKYSFINKKENICTFADNTCTPKYDIEENDFCITAEGYIVVAGEKIKSRETGKCFMSSSISENVLAYSYNSVLYLLNSNAAKQVTTSGYYFAENNYYNSAEYKSFNTTTAGITLYGCNNDICQIYEPQPDVYYFDMITNYLIQKKGKVWVSPIKVGYINVSINPEEVYIYSYTMTDSKELLLTKTTEDGWYYTIDNKMYQCWSKIKTCKEIDDTAYVFTNSNEVYYCVVDSEGEPTECFKRTCNVGEIYYMKDNYYRCTAGSYLELVRSRHCDHDEVVVVNFPLIYSDSLPINIYNTISDIARNNHHVPTQKLSRSSLETIQGVFTNCTYNAYDEYATYDQVCIQNYVKLNKDNEPDICSVKLLGYTYCTVEDGDDPNKCNPSSAVSLKNLTQWSVIKMAIAVLAIILIAF</sequence>
<feature type="region of interest" description="Disordered" evidence="1">
    <location>
        <begin position="344"/>
        <end position="364"/>
    </location>
</feature>
<organism evidence="3 4">
    <name type="scientific">Neocallimastix californiae</name>
    <dbReference type="NCBI Taxonomy" id="1754190"/>
    <lineage>
        <taxon>Eukaryota</taxon>
        <taxon>Fungi</taxon>
        <taxon>Fungi incertae sedis</taxon>
        <taxon>Chytridiomycota</taxon>
        <taxon>Chytridiomycota incertae sedis</taxon>
        <taxon>Neocallimastigomycetes</taxon>
        <taxon>Neocallimastigales</taxon>
        <taxon>Neocallimastigaceae</taxon>
        <taxon>Neocallimastix</taxon>
    </lineage>
</organism>
<dbReference type="Proteomes" id="UP000193920">
    <property type="component" value="Unassembled WGS sequence"/>
</dbReference>
<feature type="signal peptide" evidence="2">
    <location>
        <begin position="1"/>
        <end position="25"/>
    </location>
</feature>
<evidence type="ECO:0000313" key="4">
    <source>
        <dbReference type="Proteomes" id="UP000193920"/>
    </source>
</evidence>
<evidence type="ECO:0000256" key="1">
    <source>
        <dbReference type="SAM" id="MobiDB-lite"/>
    </source>
</evidence>
<comment type="caution">
    <text evidence="3">The sequence shown here is derived from an EMBL/GenBank/DDBJ whole genome shotgun (WGS) entry which is preliminary data.</text>
</comment>
<protein>
    <submittedName>
        <fullName evidence="3">Scaffoldin</fullName>
    </submittedName>
</protein>
<reference evidence="3 4" key="1">
    <citation type="submission" date="2016-08" db="EMBL/GenBank/DDBJ databases">
        <title>A Parts List for Fungal Cellulosomes Revealed by Comparative Genomics.</title>
        <authorList>
            <consortium name="DOE Joint Genome Institute"/>
            <person name="Haitjema C.H."/>
            <person name="Gilmore S.P."/>
            <person name="Henske J.K."/>
            <person name="Solomon K.V."/>
            <person name="De Groot R."/>
            <person name="Kuo A."/>
            <person name="Mondo S.J."/>
            <person name="Salamov A.A."/>
            <person name="Labutti K."/>
            <person name="Zhao Z."/>
            <person name="Chiniquy J."/>
            <person name="Barry K."/>
            <person name="Brewer H.M."/>
            <person name="Purvine S.O."/>
            <person name="Wright A.T."/>
            <person name="Boxma B."/>
            <person name="Van Alen T."/>
            <person name="Hackstein J.H."/>
            <person name="Baker S.E."/>
            <person name="Grigoriev I.V."/>
            <person name="O'Malley M.A."/>
        </authorList>
    </citation>
    <scope>NUCLEOTIDE SEQUENCE [LARGE SCALE GENOMIC DNA]</scope>
    <source>
        <strain evidence="3 4">G1</strain>
    </source>
</reference>
<name>A0A1Y2BFL2_9FUNG</name>
<evidence type="ECO:0000256" key="2">
    <source>
        <dbReference type="SAM" id="SignalP"/>
    </source>
</evidence>
<dbReference type="OrthoDB" id="2143232at2759"/>
<dbReference type="STRING" id="1754190.A0A1Y2BFL2"/>
<gene>
    <name evidence="3" type="ORF">LY90DRAFT_71876</name>
</gene>
<feature type="compositionally biased region" description="Low complexity" evidence="1">
    <location>
        <begin position="344"/>
        <end position="356"/>
    </location>
</feature>
<dbReference type="EMBL" id="MCOG01000160">
    <property type="protein sequence ID" value="ORY33350.1"/>
    <property type="molecule type" value="Genomic_DNA"/>
</dbReference>